<evidence type="ECO:0000313" key="3">
    <source>
        <dbReference type="EMBL" id="CAB4195784.1"/>
    </source>
</evidence>
<feature type="transmembrane region" description="Helical" evidence="1">
    <location>
        <begin position="5"/>
        <end position="21"/>
    </location>
</feature>
<name>A0A6J5SAH4_9CAUD</name>
<sequence>MLLDALIFGIPMTLLILWLWPEGKPDDTYDNPDHWGDQ</sequence>
<reference evidence="4" key="1">
    <citation type="submission" date="2020-05" db="EMBL/GenBank/DDBJ databases">
        <authorList>
            <person name="Chiriac C."/>
            <person name="Salcher M."/>
            <person name="Ghai R."/>
            <person name="Kavagutti S V."/>
        </authorList>
    </citation>
    <scope>NUCLEOTIDE SEQUENCE</scope>
</reference>
<keyword evidence="1" id="KW-0812">Transmembrane</keyword>
<organism evidence="4">
    <name type="scientific">uncultured Caudovirales phage</name>
    <dbReference type="NCBI Taxonomy" id="2100421"/>
    <lineage>
        <taxon>Viruses</taxon>
        <taxon>Duplodnaviria</taxon>
        <taxon>Heunggongvirae</taxon>
        <taxon>Uroviricota</taxon>
        <taxon>Caudoviricetes</taxon>
        <taxon>Peduoviridae</taxon>
        <taxon>Maltschvirus</taxon>
        <taxon>Maltschvirus maltsch</taxon>
    </lineage>
</organism>
<evidence type="ECO:0000313" key="4">
    <source>
        <dbReference type="EMBL" id="CAB4210498.1"/>
    </source>
</evidence>
<evidence type="ECO:0000313" key="2">
    <source>
        <dbReference type="EMBL" id="CAB4156526.1"/>
    </source>
</evidence>
<accession>A0A6J5SAH4</accession>
<proteinExistence type="predicted"/>
<evidence type="ECO:0000256" key="1">
    <source>
        <dbReference type="SAM" id="Phobius"/>
    </source>
</evidence>
<dbReference type="EMBL" id="LR797248">
    <property type="protein sequence ID" value="CAB4195784.1"/>
    <property type="molecule type" value="Genomic_DNA"/>
</dbReference>
<keyword evidence="1" id="KW-0472">Membrane</keyword>
<protein>
    <submittedName>
        <fullName evidence="4">Uncharacterized protein</fullName>
    </submittedName>
</protein>
<keyword evidence="1" id="KW-1133">Transmembrane helix</keyword>
<dbReference type="EMBL" id="LR797366">
    <property type="protein sequence ID" value="CAB4210498.1"/>
    <property type="molecule type" value="Genomic_DNA"/>
</dbReference>
<evidence type="ECO:0000313" key="5">
    <source>
        <dbReference type="EMBL" id="CAB5226641.1"/>
    </source>
</evidence>
<dbReference type="EMBL" id="LR796638">
    <property type="protein sequence ID" value="CAB4156526.1"/>
    <property type="molecule type" value="Genomic_DNA"/>
</dbReference>
<gene>
    <name evidence="3" type="ORF">UFOVP1303_36</name>
    <name evidence="4" type="ORF">UFOVP1417_18</name>
    <name evidence="5" type="ORF">UFOVP1517_12</name>
    <name evidence="2" type="ORF">UFOVP664_69</name>
</gene>
<dbReference type="EMBL" id="LR798366">
    <property type="protein sequence ID" value="CAB5226641.1"/>
    <property type="molecule type" value="Genomic_DNA"/>
</dbReference>